<evidence type="ECO:0000256" key="3">
    <source>
        <dbReference type="ARBA" id="ARBA00023015"/>
    </source>
</evidence>
<keyword evidence="12" id="KW-1185">Reference proteome</keyword>
<comment type="similarity">
    <text evidence="8">Belongs to the AP2/ERF transcription factor family. ERF subfamily.</text>
</comment>
<accession>A0ABQ7YQP7</accession>
<evidence type="ECO:0000256" key="9">
    <source>
        <dbReference type="SAM" id="MobiDB-lite"/>
    </source>
</evidence>
<evidence type="ECO:0000256" key="7">
    <source>
        <dbReference type="ARBA" id="ARBA00023242"/>
    </source>
</evidence>
<evidence type="ECO:0000256" key="8">
    <source>
        <dbReference type="ARBA" id="ARBA00024343"/>
    </source>
</evidence>
<feature type="compositionally biased region" description="Polar residues" evidence="9">
    <location>
        <begin position="53"/>
        <end position="68"/>
    </location>
</feature>
<comment type="caution">
    <text evidence="11">The sequence shown here is derived from an EMBL/GenBank/DDBJ whole genome shotgun (WGS) entry which is preliminary data.</text>
</comment>
<dbReference type="PANTHER" id="PTHR31190">
    <property type="entry name" value="DNA-BINDING DOMAIN"/>
    <property type="match status" value="1"/>
</dbReference>
<dbReference type="InterPro" id="IPR001471">
    <property type="entry name" value="AP2/ERF_dom"/>
</dbReference>
<keyword evidence="2" id="KW-0936">Ethylene signaling pathway</keyword>
<dbReference type="PRINTS" id="PR00367">
    <property type="entry name" value="ETHRSPELEMNT"/>
</dbReference>
<dbReference type="SUPFAM" id="SSF54171">
    <property type="entry name" value="DNA-binding domain"/>
    <property type="match status" value="2"/>
</dbReference>
<dbReference type="InterPro" id="IPR016177">
    <property type="entry name" value="DNA-bd_dom_sf"/>
</dbReference>
<evidence type="ECO:0000313" key="11">
    <source>
        <dbReference type="EMBL" id="KAH0870501.1"/>
    </source>
</evidence>
<gene>
    <name evidence="11" type="ORF">HID58_077523</name>
</gene>
<feature type="domain" description="AP2/ERF" evidence="10">
    <location>
        <begin position="354"/>
        <end position="412"/>
    </location>
</feature>
<evidence type="ECO:0000313" key="12">
    <source>
        <dbReference type="Proteomes" id="UP000824890"/>
    </source>
</evidence>
<evidence type="ECO:0000256" key="2">
    <source>
        <dbReference type="ARBA" id="ARBA00022745"/>
    </source>
</evidence>
<evidence type="ECO:0000256" key="6">
    <source>
        <dbReference type="ARBA" id="ARBA00023163"/>
    </source>
</evidence>
<proteinExistence type="inferred from homology"/>
<comment type="subcellular location">
    <subcellularLocation>
        <location evidence="1">Nucleus</location>
    </subcellularLocation>
</comment>
<feature type="compositionally biased region" description="Polar residues" evidence="9">
    <location>
        <begin position="78"/>
        <end position="88"/>
    </location>
</feature>
<evidence type="ECO:0000256" key="1">
    <source>
        <dbReference type="ARBA" id="ARBA00004123"/>
    </source>
</evidence>
<keyword evidence="5" id="KW-0010">Activator</keyword>
<evidence type="ECO:0000259" key="10">
    <source>
        <dbReference type="PROSITE" id="PS51032"/>
    </source>
</evidence>
<dbReference type="PANTHER" id="PTHR31190:SF499">
    <property type="entry name" value="ETHYLENE-RESPONSIVE TRANSCRIPTION FACTOR ERF105"/>
    <property type="match status" value="1"/>
</dbReference>
<dbReference type="Proteomes" id="UP000824890">
    <property type="component" value="Unassembled WGS sequence"/>
</dbReference>
<keyword evidence="7" id="KW-0539">Nucleus</keyword>
<feature type="region of interest" description="Disordered" evidence="9">
    <location>
        <begin position="53"/>
        <end position="102"/>
    </location>
</feature>
<dbReference type="CDD" id="cd00018">
    <property type="entry name" value="AP2"/>
    <property type="match status" value="2"/>
</dbReference>
<sequence length="447" mass="50194">MATKQESLAIEFISQHLLTDFAFTETEPSSFTLHETGPSLFTSQVHDYQLETSSTTINNQNHKPNSTLNRRKPPLPNLSVSRTVSGTVKKTEEEEGEEERHYRGVRRRPWGKYAAEIRDPNKKGSRIWLGTYDRAVEAARAYDQAAFQLRGRKAILNFPLDVRATSESFLEEGVNGKRKRVKSSPAVEEDEKAVAVRVKVEEEESDTTETTEAEVEAVPLTPSSWMGFWDVGAGDGIFSVPPLSPTSPNFSVISKSSDLEKHLFEDLMIPDGFMEDFVFDDAAFFSGLWSLEPLNQVPKLEPSSPVLDPDSYVQEFLQTEAESSSSTTTTTTTSPEVETVSNRKRSKRAEETRHYRGVRRRPWGKFAAEIRDPAKKGSRIWLGTFESDIDAARAYDHEAFKLRGRKAVLNFPLDAGKYDAPVNSCRKRRRCDVPEPQGIATSNSSSN</sequence>
<name>A0ABQ7YQP7_BRANA</name>
<keyword evidence="3" id="KW-0805">Transcription regulation</keyword>
<feature type="compositionally biased region" description="Low complexity" evidence="9">
    <location>
        <begin position="319"/>
        <end position="340"/>
    </location>
</feature>
<dbReference type="Pfam" id="PF00847">
    <property type="entry name" value="AP2"/>
    <property type="match status" value="2"/>
</dbReference>
<dbReference type="EMBL" id="JAGKQM010000017">
    <property type="protein sequence ID" value="KAH0870501.1"/>
    <property type="molecule type" value="Genomic_DNA"/>
</dbReference>
<reference evidence="11 12" key="1">
    <citation type="submission" date="2021-05" db="EMBL/GenBank/DDBJ databases">
        <title>Genome Assembly of Synthetic Allotetraploid Brassica napus Reveals Homoeologous Exchanges between Subgenomes.</title>
        <authorList>
            <person name="Davis J.T."/>
        </authorList>
    </citation>
    <scope>NUCLEOTIDE SEQUENCE [LARGE SCALE GENOMIC DNA]</scope>
    <source>
        <strain evidence="12">cv. Da-Ae</strain>
        <tissue evidence="11">Seedling</tissue>
    </source>
</reference>
<protein>
    <recommendedName>
        <fullName evidence="10">AP2/ERF domain-containing protein</fullName>
    </recommendedName>
</protein>
<dbReference type="InterPro" id="IPR036955">
    <property type="entry name" value="AP2/ERF_dom_sf"/>
</dbReference>
<keyword evidence="6" id="KW-0804">Transcription</keyword>
<dbReference type="Gene3D" id="3.30.730.10">
    <property type="entry name" value="AP2/ERF domain"/>
    <property type="match status" value="2"/>
</dbReference>
<dbReference type="PROSITE" id="PS51032">
    <property type="entry name" value="AP2_ERF"/>
    <property type="match status" value="2"/>
</dbReference>
<feature type="domain" description="AP2/ERF" evidence="10">
    <location>
        <begin position="101"/>
        <end position="159"/>
    </location>
</feature>
<dbReference type="InterPro" id="IPR044808">
    <property type="entry name" value="ERF_plant"/>
</dbReference>
<organism evidence="11 12">
    <name type="scientific">Brassica napus</name>
    <name type="common">Rape</name>
    <dbReference type="NCBI Taxonomy" id="3708"/>
    <lineage>
        <taxon>Eukaryota</taxon>
        <taxon>Viridiplantae</taxon>
        <taxon>Streptophyta</taxon>
        <taxon>Embryophyta</taxon>
        <taxon>Tracheophyta</taxon>
        <taxon>Spermatophyta</taxon>
        <taxon>Magnoliopsida</taxon>
        <taxon>eudicotyledons</taxon>
        <taxon>Gunneridae</taxon>
        <taxon>Pentapetalae</taxon>
        <taxon>rosids</taxon>
        <taxon>malvids</taxon>
        <taxon>Brassicales</taxon>
        <taxon>Brassicaceae</taxon>
        <taxon>Brassiceae</taxon>
        <taxon>Brassica</taxon>
    </lineage>
</organism>
<dbReference type="SMART" id="SM00380">
    <property type="entry name" value="AP2"/>
    <property type="match status" value="2"/>
</dbReference>
<evidence type="ECO:0000256" key="5">
    <source>
        <dbReference type="ARBA" id="ARBA00023159"/>
    </source>
</evidence>
<keyword evidence="4" id="KW-0238">DNA-binding</keyword>
<evidence type="ECO:0000256" key="4">
    <source>
        <dbReference type="ARBA" id="ARBA00023125"/>
    </source>
</evidence>
<feature type="region of interest" description="Disordered" evidence="9">
    <location>
        <begin position="319"/>
        <end position="354"/>
    </location>
</feature>